<evidence type="ECO:0000313" key="1">
    <source>
        <dbReference type="EMBL" id="KAK9745174.1"/>
    </source>
</evidence>
<accession>A0AAW1MEV4</accession>
<reference evidence="1 2" key="1">
    <citation type="journal article" date="2024" name="BMC Genomics">
        <title>De novo assembly and annotation of Popillia japonica's genome with initial clues to its potential as an invasive pest.</title>
        <authorList>
            <person name="Cucini C."/>
            <person name="Boschi S."/>
            <person name="Funari R."/>
            <person name="Cardaioli E."/>
            <person name="Iannotti N."/>
            <person name="Marturano G."/>
            <person name="Paoli F."/>
            <person name="Bruttini M."/>
            <person name="Carapelli A."/>
            <person name="Frati F."/>
            <person name="Nardi F."/>
        </authorList>
    </citation>
    <scope>NUCLEOTIDE SEQUENCE [LARGE SCALE GENOMIC DNA]</scope>
    <source>
        <strain evidence="1">DMR45628</strain>
    </source>
</reference>
<evidence type="ECO:0000313" key="2">
    <source>
        <dbReference type="Proteomes" id="UP001458880"/>
    </source>
</evidence>
<organism evidence="1 2">
    <name type="scientific">Popillia japonica</name>
    <name type="common">Japanese beetle</name>
    <dbReference type="NCBI Taxonomy" id="7064"/>
    <lineage>
        <taxon>Eukaryota</taxon>
        <taxon>Metazoa</taxon>
        <taxon>Ecdysozoa</taxon>
        <taxon>Arthropoda</taxon>
        <taxon>Hexapoda</taxon>
        <taxon>Insecta</taxon>
        <taxon>Pterygota</taxon>
        <taxon>Neoptera</taxon>
        <taxon>Endopterygota</taxon>
        <taxon>Coleoptera</taxon>
        <taxon>Polyphaga</taxon>
        <taxon>Scarabaeiformia</taxon>
        <taxon>Scarabaeidae</taxon>
        <taxon>Rutelinae</taxon>
        <taxon>Popillia</taxon>
    </lineage>
</organism>
<proteinExistence type="predicted"/>
<dbReference type="AlphaFoldDB" id="A0AAW1MEV4"/>
<gene>
    <name evidence="1" type="ORF">QE152_g7180</name>
</gene>
<sequence>MPARRKPLFLPNSERARESFAGETSDCVSEMEGYVKLSTGCVKLSTGADDGGGEISPLTDKSRQTRSDAEWGELASKLVVQFAIYRVRGRNNFFRKVLQTWENCFGKVL</sequence>
<comment type="caution">
    <text evidence="1">The sequence shown here is derived from an EMBL/GenBank/DDBJ whole genome shotgun (WGS) entry which is preliminary data.</text>
</comment>
<protein>
    <submittedName>
        <fullName evidence="1">Uncharacterized protein</fullName>
    </submittedName>
</protein>
<dbReference type="Proteomes" id="UP001458880">
    <property type="component" value="Unassembled WGS sequence"/>
</dbReference>
<keyword evidence="2" id="KW-1185">Reference proteome</keyword>
<dbReference type="EMBL" id="JASPKY010000051">
    <property type="protein sequence ID" value="KAK9745174.1"/>
    <property type="molecule type" value="Genomic_DNA"/>
</dbReference>
<name>A0AAW1MEV4_POPJA</name>